<evidence type="ECO:0000313" key="1">
    <source>
        <dbReference type="EMBL" id="MPC95483.1"/>
    </source>
</evidence>
<keyword evidence="2" id="KW-1185">Reference proteome</keyword>
<dbReference type="EMBL" id="VSRR010102399">
    <property type="protein sequence ID" value="MPC95483.1"/>
    <property type="molecule type" value="Genomic_DNA"/>
</dbReference>
<dbReference type="AlphaFoldDB" id="A0A5B7JM16"/>
<evidence type="ECO:0000313" key="2">
    <source>
        <dbReference type="Proteomes" id="UP000324222"/>
    </source>
</evidence>
<organism evidence="1 2">
    <name type="scientific">Portunus trituberculatus</name>
    <name type="common">Swimming crab</name>
    <name type="synonym">Neptunus trituberculatus</name>
    <dbReference type="NCBI Taxonomy" id="210409"/>
    <lineage>
        <taxon>Eukaryota</taxon>
        <taxon>Metazoa</taxon>
        <taxon>Ecdysozoa</taxon>
        <taxon>Arthropoda</taxon>
        <taxon>Crustacea</taxon>
        <taxon>Multicrustacea</taxon>
        <taxon>Malacostraca</taxon>
        <taxon>Eumalacostraca</taxon>
        <taxon>Eucarida</taxon>
        <taxon>Decapoda</taxon>
        <taxon>Pleocyemata</taxon>
        <taxon>Brachyura</taxon>
        <taxon>Eubrachyura</taxon>
        <taxon>Portunoidea</taxon>
        <taxon>Portunidae</taxon>
        <taxon>Portuninae</taxon>
        <taxon>Portunus</taxon>
    </lineage>
</organism>
<protein>
    <submittedName>
        <fullName evidence="1">Uncharacterized protein</fullName>
    </submittedName>
</protein>
<name>A0A5B7JM16_PORTR</name>
<comment type="caution">
    <text evidence="1">The sequence shown here is derived from an EMBL/GenBank/DDBJ whole genome shotgun (WGS) entry which is preliminary data.</text>
</comment>
<proteinExistence type="predicted"/>
<accession>A0A5B7JM16</accession>
<sequence length="106" mass="11888">MTPPDPTNILVPVVRETVSVIKTTNIPRYSNMSVPWKNKKLPGGLTPLMSRRYTVGRTACSVLFRQQTCTAVAPSLPGTPQTLVDPRRHFLMTASWSNLSSYLTWR</sequence>
<gene>
    <name evidence="1" type="ORF">E2C01_090697</name>
</gene>
<dbReference type="Proteomes" id="UP000324222">
    <property type="component" value="Unassembled WGS sequence"/>
</dbReference>
<reference evidence="1 2" key="1">
    <citation type="submission" date="2019-05" db="EMBL/GenBank/DDBJ databases">
        <title>Another draft genome of Portunus trituberculatus and its Hox gene families provides insights of decapod evolution.</title>
        <authorList>
            <person name="Jeong J.-H."/>
            <person name="Song I."/>
            <person name="Kim S."/>
            <person name="Choi T."/>
            <person name="Kim D."/>
            <person name="Ryu S."/>
            <person name="Kim W."/>
        </authorList>
    </citation>
    <scope>NUCLEOTIDE SEQUENCE [LARGE SCALE GENOMIC DNA]</scope>
    <source>
        <tissue evidence="1">Muscle</tissue>
    </source>
</reference>